<gene>
    <name evidence="2" type="ORF">PANDA_016474</name>
</gene>
<dbReference type="EMBL" id="GL193486">
    <property type="protein sequence ID" value="EFB22887.1"/>
    <property type="molecule type" value="Genomic_DNA"/>
</dbReference>
<sequence length="359" mass="38659">MSSRPVCPRRRARAQRARRQPGPVRRPPSGLGDDHSGNKMDVLFRSCWPDGASLKRVGRDRTRVGSLQQEGAEAAGSRVYVGALAPWTRASLLTAPLLEAGFLDFTSTFHFQPPTPGCSRIPATSDLCLVPVNLMFSSEAKVRDRCPRHGRSEVRPARLHQGGFQRRAPRGRLPEEPEKHPPALQDPFDGDSEDPRGPPASSFSDCPPGDVSGTVPLRGLGCGSPGQVRVGDPLSSKAPDLLPKAAGWGPHSLEADDVDMQPAEASSPEARGRAARRSGSPEDWGMTEDRWPGAAGPVLPAAGPPEPGRHAQGRARAARPPPRLGSEKDKGPKLPLSKRKLELLLAEPEKNKRKRQYAA</sequence>
<feature type="compositionally biased region" description="Basic residues" evidence="1">
    <location>
        <begin position="7"/>
        <end position="19"/>
    </location>
</feature>
<feature type="compositionally biased region" description="Basic and acidic residues" evidence="1">
    <location>
        <begin position="172"/>
        <end position="181"/>
    </location>
</feature>
<feature type="region of interest" description="Disordered" evidence="1">
    <location>
        <begin position="141"/>
        <end position="359"/>
    </location>
</feature>
<evidence type="ECO:0000313" key="2">
    <source>
        <dbReference type="EMBL" id="EFB22887.1"/>
    </source>
</evidence>
<protein>
    <submittedName>
        <fullName evidence="2">Uncharacterized protein</fullName>
    </submittedName>
</protein>
<reference evidence="2" key="1">
    <citation type="journal article" date="2010" name="Nature">
        <title>The sequence and de novo assembly of the giant panda genome.</title>
        <authorList>
            <person name="Li R."/>
            <person name="Fan W."/>
            <person name="Tian G."/>
            <person name="Zhu H."/>
            <person name="He L."/>
            <person name="Cai J."/>
            <person name="Huang Q."/>
            <person name="Cai Q."/>
            <person name="Li B."/>
            <person name="Bai Y."/>
            <person name="Zhang Z."/>
            <person name="Zhang Y."/>
            <person name="Wang W."/>
            <person name="Li J."/>
            <person name="Wei F."/>
            <person name="Li H."/>
            <person name="Jian M."/>
            <person name="Li J."/>
            <person name="Zhang Z."/>
            <person name="Nielsen R."/>
            <person name="Li D."/>
            <person name="Gu W."/>
            <person name="Yang Z."/>
            <person name="Xuan Z."/>
            <person name="Ryder O.A."/>
            <person name="Leung F.C."/>
            <person name="Zhou Y."/>
            <person name="Cao J."/>
            <person name="Sun X."/>
            <person name="Fu Y."/>
            <person name="Fang X."/>
            <person name="Guo X."/>
            <person name="Wang B."/>
            <person name="Hou R."/>
            <person name="Shen F."/>
            <person name="Mu B."/>
            <person name="Ni P."/>
            <person name="Lin R."/>
            <person name="Qian W."/>
            <person name="Wang G."/>
            <person name="Yu C."/>
            <person name="Nie W."/>
            <person name="Wang J."/>
            <person name="Wu Z."/>
            <person name="Liang H."/>
            <person name="Min J."/>
            <person name="Wu Q."/>
            <person name="Cheng S."/>
            <person name="Ruan J."/>
            <person name="Wang M."/>
            <person name="Shi Z."/>
            <person name="Wen M."/>
            <person name="Liu B."/>
            <person name="Ren X."/>
            <person name="Zheng H."/>
            <person name="Dong D."/>
            <person name="Cook K."/>
            <person name="Shan G."/>
            <person name="Zhang H."/>
            <person name="Kosiol C."/>
            <person name="Xie X."/>
            <person name="Lu Z."/>
            <person name="Zheng H."/>
            <person name="Li Y."/>
            <person name="Steiner C.C."/>
            <person name="Lam T.T."/>
            <person name="Lin S."/>
            <person name="Zhang Q."/>
            <person name="Li G."/>
            <person name="Tian J."/>
            <person name="Gong T."/>
            <person name="Liu H."/>
            <person name="Zhang D."/>
            <person name="Fang L."/>
            <person name="Ye C."/>
            <person name="Zhang J."/>
            <person name="Hu W."/>
            <person name="Xu A."/>
            <person name="Ren Y."/>
            <person name="Zhang G."/>
            <person name="Bruford M.W."/>
            <person name="Li Q."/>
            <person name="Ma L."/>
            <person name="Guo Y."/>
            <person name="An N."/>
            <person name="Hu Y."/>
            <person name="Zheng Y."/>
            <person name="Shi Y."/>
            <person name="Li Z."/>
            <person name="Liu Q."/>
            <person name="Chen Y."/>
            <person name="Zhao J."/>
            <person name="Qu N."/>
            <person name="Zhao S."/>
            <person name="Tian F."/>
            <person name="Wang X."/>
            <person name="Wang H."/>
            <person name="Xu L."/>
            <person name="Liu X."/>
            <person name="Vinar T."/>
            <person name="Wang Y."/>
            <person name="Lam T.W."/>
            <person name="Yiu S.M."/>
            <person name="Liu S."/>
            <person name="Zhang H."/>
            <person name="Li D."/>
            <person name="Huang Y."/>
            <person name="Wang X."/>
            <person name="Yang G."/>
            <person name="Jiang Z."/>
            <person name="Wang J."/>
            <person name="Qin N."/>
            <person name="Li L."/>
            <person name="Li J."/>
            <person name="Bolund L."/>
            <person name="Kristiansen K."/>
            <person name="Wong G.K."/>
            <person name="Olson M."/>
            <person name="Zhang X."/>
            <person name="Li S."/>
            <person name="Yang H."/>
            <person name="Wang J."/>
            <person name="Wang J."/>
        </authorList>
    </citation>
    <scope>NUCLEOTIDE SEQUENCE [LARGE SCALE GENOMIC DNA]</scope>
</reference>
<feature type="region of interest" description="Disordered" evidence="1">
    <location>
        <begin position="1"/>
        <end position="37"/>
    </location>
</feature>
<evidence type="ECO:0000256" key="1">
    <source>
        <dbReference type="SAM" id="MobiDB-lite"/>
    </source>
</evidence>
<dbReference type="InParanoid" id="D2HVQ6"/>
<organism evidence="2">
    <name type="scientific">Ailuropoda melanoleuca</name>
    <name type="common">Giant panda</name>
    <dbReference type="NCBI Taxonomy" id="9646"/>
    <lineage>
        <taxon>Eukaryota</taxon>
        <taxon>Metazoa</taxon>
        <taxon>Chordata</taxon>
        <taxon>Craniata</taxon>
        <taxon>Vertebrata</taxon>
        <taxon>Euteleostomi</taxon>
        <taxon>Mammalia</taxon>
        <taxon>Eutheria</taxon>
        <taxon>Laurasiatheria</taxon>
        <taxon>Carnivora</taxon>
        <taxon>Caniformia</taxon>
        <taxon>Ursidae</taxon>
        <taxon>Ailuropoda</taxon>
    </lineage>
</organism>
<feature type="compositionally biased region" description="Basic and acidic residues" evidence="1">
    <location>
        <begin position="339"/>
        <end position="350"/>
    </location>
</feature>
<feature type="compositionally biased region" description="Low complexity" evidence="1">
    <location>
        <begin position="292"/>
        <end position="301"/>
    </location>
</feature>
<dbReference type="PANTHER" id="PTHR38495:SF1">
    <property type="entry name" value="RIKEN CDNA 1700001K19 GENE"/>
    <property type="match status" value="1"/>
</dbReference>
<name>D2HVQ6_AILME</name>
<feature type="compositionally biased region" description="Basic and acidic residues" evidence="1">
    <location>
        <begin position="141"/>
        <end position="156"/>
    </location>
</feature>
<dbReference type="PANTHER" id="PTHR38495">
    <property type="entry name" value="MCG11474"/>
    <property type="match status" value="1"/>
</dbReference>
<dbReference type="AlphaFoldDB" id="D2HVQ6"/>
<proteinExistence type="predicted"/>
<accession>D2HVQ6</accession>